<reference evidence="2 3" key="1">
    <citation type="submission" date="2024-09" db="EMBL/GenBank/DDBJ databases">
        <title>Chromosome-scale assembly of Riccia sorocarpa.</title>
        <authorList>
            <person name="Paukszto L."/>
        </authorList>
    </citation>
    <scope>NUCLEOTIDE SEQUENCE [LARGE SCALE GENOMIC DNA]</scope>
    <source>
        <strain evidence="2">LP-2024</strain>
        <tissue evidence="2">Aerial parts of the thallus</tissue>
    </source>
</reference>
<dbReference type="Gene3D" id="3.60.10.10">
    <property type="entry name" value="Endonuclease/exonuclease/phosphatase"/>
    <property type="match status" value="1"/>
</dbReference>
<comment type="caution">
    <text evidence="2">The sequence shown here is derived from an EMBL/GenBank/DDBJ whole genome shotgun (WGS) entry which is preliminary data.</text>
</comment>
<organism evidence="2 3">
    <name type="scientific">Riccia sorocarpa</name>
    <dbReference type="NCBI Taxonomy" id="122646"/>
    <lineage>
        <taxon>Eukaryota</taxon>
        <taxon>Viridiplantae</taxon>
        <taxon>Streptophyta</taxon>
        <taxon>Embryophyta</taxon>
        <taxon>Marchantiophyta</taxon>
        <taxon>Marchantiopsida</taxon>
        <taxon>Marchantiidae</taxon>
        <taxon>Marchantiales</taxon>
        <taxon>Ricciaceae</taxon>
        <taxon>Riccia</taxon>
    </lineage>
</organism>
<proteinExistence type="predicted"/>
<dbReference type="AlphaFoldDB" id="A0ABD3HYL9"/>
<dbReference type="EMBL" id="JBJQOH010000002">
    <property type="protein sequence ID" value="KAL3695365.1"/>
    <property type="molecule type" value="Genomic_DNA"/>
</dbReference>
<protein>
    <submittedName>
        <fullName evidence="2">Uncharacterized protein</fullName>
    </submittedName>
</protein>
<name>A0ABD3HYL9_9MARC</name>
<accession>A0ABD3HYL9</accession>
<dbReference type="InterPro" id="IPR036691">
    <property type="entry name" value="Endo/exonu/phosph_ase_sf"/>
</dbReference>
<feature type="compositionally biased region" description="Polar residues" evidence="1">
    <location>
        <begin position="58"/>
        <end position="74"/>
    </location>
</feature>
<dbReference type="Proteomes" id="UP001633002">
    <property type="component" value="Unassembled WGS sequence"/>
</dbReference>
<sequence>MVTSSADQTGGSFNELGAVEKEAWEAMTAELRLVEKFDRKPDERWFSWDNSHRRRKPSSSASEESDTNANTTGSQRDRILKRLDMIYLSDEMKKMQKKYEILENLNRSDHAPVLMILEVGTRKVVHKARFCMNGALLKETDFKNKISEIWEDVESQSREKGDELEVTLRKCLRKITKEMKQRGKEVSRERRAWTEEKKGRIKLLAKLDMKWATNGDVPSRMFFNLFKARQKQLEIECLVNETGSEVRDAEGMCDAAEAHFKRLLTEEKDEVERIEDINFILERMEDKLSPNEKSAMEKPLNEGEIKAAVDI</sequence>
<keyword evidence="3" id="KW-1185">Reference proteome</keyword>
<evidence type="ECO:0000313" key="3">
    <source>
        <dbReference type="Proteomes" id="UP001633002"/>
    </source>
</evidence>
<evidence type="ECO:0000313" key="2">
    <source>
        <dbReference type="EMBL" id="KAL3695365.1"/>
    </source>
</evidence>
<evidence type="ECO:0000256" key="1">
    <source>
        <dbReference type="SAM" id="MobiDB-lite"/>
    </source>
</evidence>
<dbReference type="SUPFAM" id="SSF56219">
    <property type="entry name" value="DNase I-like"/>
    <property type="match status" value="1"/>
</dbReference>
<gene>
    <name evidence="2" type="ORF">R1sor_009441</name>
</gene>
<feature type="region of interest" description="Disordered" evidence="1">
    <location>
        <begin position="48"/>
        <end position="75"/>
    </location>
</feature>